<comment type="caution">
    <text evidence="6">The sequence shown here is derived from an EMBL/GenBank/DDBJ whole genome shotgun (WGS) entry which is preliminary data.</text>
</comment>
<comment type="similarity">
    <text evidence="2">Belongs to the CBF/MAK21 family.</text>
</comment>
<keyword evidence="4" id="KW-1133">Transmembrane helix</keyword>
<keyword evidence="4" id="KW-0472">Membrane</keyword>
<dbReference type="Proteomes" id="UP000013776">
    <property type="component" value="Unassembled WGS sequence"/>
</dbReference>
<keyword evidence="7" id="KW-1185">Reference proteome</keyword>
<dbReference type="InterPro" id="IPR005612">
    <property type="entry name" value="CCAAT-binding_factor"/>
</dbReference>
<dbReference type="EMBL" id="CAHR02000007">
    <property type="protein sequence ID" value="CCG85137.1"/>
    <property type="molecule type" value="Genomic_DNA"/>
</dbReference>
<evidence type="ECO:0000256" key="3">
    <source>
        <dbReference type="ARBA" id="ARBA00022692"/>
    </source>
</evidence>
<dbReference type="OrthoDB" id="10263185at2759"/>
<dbReference type="Pfam" id="PF03914">
    <property type="entry name" value="CBF"/>
    <property type="match status" value="1"/>
</dbReference>
<proteinExistence type="inferred from homology"/>
<gene>
    <name evidence="6" type="ORF">TAPDE_000295</name>
</gene>
<evidence type="ECO:0000256" key="4">
    <source>
        <dbReference type="ARBA" id="ARBA00022989"/>
    </source>
</evidence>
<feature type="domain" description="CCAAT-binding factor" evidence="5">
    <location>
        <begin position="295"/>
        <end position="443"/>
    </location>
</feature>
<comment type="subcellular location">
    <subcellularLocation>
        <location evidence="1">Nucleus membrane</location>
        <topology evidence="1">Multi-pass membrane protein</topology>
    </subcellularLocation>
</comment>
<dbReference type="AlphaFoldDB" id="R4XH72"/>
<dbReference type="eggNOG" id="KOG2154">
    <property type="taxonomic scope" value="Eukaryota"/>
</dbReference>
<dbReference type="PANTHER" id="PTHR12455:SF0">
    <property type="entry name" value="NUCLEOLAR COMPLEX PROTEIN 4 HOMOLOG"/>
    <property type="match status" value="1"/>
</dbReference>
<keyword evidence="3" id="KW-0812">Transmembrane</keyword>
<evidence type="ECO:0000256" key="2">
    <source>
        <dbReference type="ARBA" id="ARBA00007797"/>
    </source>
</evidence>
<dbReference type="InterPro" id="IPR016024">
    <property type="entry name" value="ARM-type_fold"/>
</dbReference>
<evidence type="ECO:0000256" key="1">
    <source>
        <dbReference type="ARBA" id="ARBA00004232"/>
    </source>
</evidence>
<reference evidence="6 7" key="1">
    <citation type="journal article" date="2013" name="MBio">
        <title>Genome sequencing of the plant pathogen Taphrina deformans, the causal agent of peach leaf curl.</title>
        <authorList>
            <person name="Cisse O.H."/>
            <person name="Almeida J.M.G.C.F."/>
            <person name="Fonseca A."/>
            <person name="Kumar A.A."/>
            <person name="Salojaervi J."/>
            <person name="Overmyer K."/>
            <person name="Hauser P.M."/>
            <person name="Pagni M."/>
        </authorList>
    </citation>
    <scope>NUCLEOTIDE SEQUENCE [LARGE SCALE GENOMIC DNA]</scope>
    <source>
        <strain evidence="7">PYCC 5710 / ATCC 11124 / CBS 356.35 / IMI 108563 / JCM 9778 / NBRC 8474</strain>
    </source>
</reference>
<dbReference type="GO" id="GO:0042254">
    <property type="term" value="P:ribosome biogenesis"/>
    <property type="evidence" value="ECO:0007669"/>
    <property type="project" value="InterPro"/>
</dbReference>
<protein>
    <recommendedName>
        <fullName evidence="5">CCAAT-binding factor domain-containing protein</fullName>
    </recommendedName>
</protein>
<accession>R4XH72</accession>
<dbReference type="GO" id="GO:0032040">
    <property type="term" value="C:small-subunit processome"/>
    <property type="evidence" value="ECO:0007669"/>
    <property type="project" value="TreeGrafter"/>
</dbReference>
<dbReference type="GO" id="GO:0031965">
    <property type="term" value="C:nuclear membrane"/>
    <property type="evidence" value="ECO:0007669"/>
    <property type="project" value="UniProtKB-SubCell"/>
</dbReference>
<dbReference type="VEuPathDB" id="FungiDB:TAPDE_000295"/>
<evidence type="ECO:0000259" key="5">
    <source>
        <dbReference type="Pfam" id="PF03914"/>
    </source>
</evidence>
<evidence type="ECO:0000313" key="6">
    <source>
        <dbReference type="EMBL" id="CCG85137.1"/>
    </source>
</evidence>
<name>R4XH72_TAPDE</name>
<sequence>MPSVKRKAEEPTESVRDKITKLETELASGQSSLNNIVHLLDLATSSNAETLEQSQLSLYKVFKKLISLKKLEKPMKGETPTIVSWLRERYSEYIKTLLASIEHKKASIQLEAIVLSLRLLKDDPLNANPGQFPVEQYGRLVSAIIHSSKLHDSTKYTFRQDYLEQFEDLRFHFYKFAEKAAMEAKQKSSLQEQAVVRDNALSLLSTITQFPEKDEDINKYWLNTISPTSKGVNTVSGHRKAFSGAWVAVLRFSLTEEQYKHILSIMHKRIIPRMPKPQLLMDFLIDSYDAGGSTSLLALNGLFYLMQHHGLDYPKFFEKLYALFDENTMHVRHRSRFFRLADLFLNSTHVSANLLASFIKRMSRLSLTAPPAAIVIIIPLTYNLLKKHPSLMPLIHRVETLDQVGDPFDAAEVDPSKTGALESSLWEMASLTSHYHPNVATLAKILGEQFTKPSYNLEDFLDHSYTTMIDAELRKKLKNQIATSFEKPTALFPESDIIAY</sequence>
<organism evidence="6 7">
    <name type="scientific">Taphrina deformans (strain PYCC 5710 / ATCC 11124 / CBS 356.35 / IMI 108563 / JCM 9778 / NBRC 8474)</name>
    <name type="common">Peach leaf curl fungus</name>
    <name type="synonym">Lalaria deformans</name>
    <dbReference type="NCBI Taxonomy" id="1097556"/>
    <lineage>
        <taxon>Eukaryota</taxon>
        <taxon>Fungi</taxon>
        <taxon>Dikarya</taxon>
        <taxon>Ascomycota</taxon>
        <taxon>Taphrinomycotina</taxon>
        <taxon>Taphrinomycetes</taxon>
        <taxon>Taphrinales</taxon>
        <taxon>Taphrinaceae</taxon>
        <taxon>Taphrina</taxon>
    </lineage>
</organism>
<evidence type="ECO:0000313" key="7">
    <source>
        <dbReference type="Proteomes" id="UP000013776"/>
    </source>
</evidence>
<dbReference type="STRING" id="1097556.R4XH72"/>
<dbReference type="PANTHER" id="PTHR12455">
    <property type="entry name" value="NUCLEOLAR COMPLEX PROTEIN 4"/>
    <property type="match status" value="1"/>
</dbReference>
<dbReference type="SUPFAM" id="SSF48371">
    <property type="entry name" value="ARM repeat"/>
    <property type="match status" value="1"/>
</dbReference>
<dbReference type="GO" id="GO:0030692">
    <property type="term" value="C:Noc4p-Nop14p complex"/>
    <property type="evidence" value="ECO:0007669"/>
    <property type="project" value="TreeGrafter"/>
</dbReference>
<dbReference type="InterPro" id="IPR027193">
    <property type="entry name" value="Noc4"/>
</dbReference>